<keyword evidence="2" id="KW-0732">Signal</keyword>
<gene>
    <name evidence="3" type="ORF">ASEP1449_LOCUS17599</name>
    <name evidence="4" type="ORF">ASEP1449_LOCUS17609</name>
</gene>
<feature type="compositionally biased region" description="Low complexity" evidence="1">
    <location>
        <begin position="168"/>
        <end position="179"/>
    </location>
</feature>
<evidence type="ECO:0000313" key="4">
    <source>
        <dbReference type="EMBL" id="CAD9825775.1"/>
    </source>
</evidence>
<protein>
    <recommendedName>
        <fullName evidence="5">Plastid lipid-associated protein/fibrillin conserved domain-containing protein</fullName>
    </recommendedName>
</protein>
<evidence type="ECO:0000256" key="1">
    <source>
        <dbReference type="SAM" id="MobiDB-lite"/>
    </source>
</evidence>
<proteinExistence type="predicted"/>
<accession>A0A6T7K4J5</accession>
<dbReference type="EMBL" id="HBHQ01026034">
    <property type="protein sequence ID" value="CAD9825765.1"/>
    <property type="molecule type" value="Transcribed_RNA"/>
</dbReference>
<dbReference type="PANTHER" id="PTHR31906">
    <property type="entry name" value="PLASTID-LIPID-ASSOCIATED PROTEIN 4, CHLOROPLASTIC-RELATED"/>
    <property type="match status" value="1"/>
</dbReference>
<name>A0A6T7K4J5_9STRA</name>
<dbReference type="SUPFAM" id="SSF47473">
    <property type="entry name" value="EF-hand"/>
    <property type="match status" value="1"/>
</dbReference>
<feature type="signal peptide" evidence="2">
    <location>
        <begin position="1"/>
        <end position="21"/>
    </location>
</feature>
<dbReference type="AlphaFoldDB" id="A0A6T7K4J5"/>
<organism evidence="4">
    <name type="scientific">Attheya septentrionalis</name>
    <dbReference type="NCBI Taxonomy" id="420275"/>
    <lineage>
        <taxon>Eukaryota</taxon>
        <taxon>Sar</taxon>
        <taxon>Stramenopiles</taxon>
        <taxon>Ochrophyta</taxon>
        <taxon>Bacillariophyta</taxon>
        <taxon>Coscinodiscophyceae</taxon>
        <taxon>Chaetocerotophycidae</taxon>
        <taxon>Chaetocerotales</taxon>
        <taxon>Attheyaceae</taxon>
        <taxon>Attheya</taxon>
    </lineage>
</organism>
<dbReference type="EMBL" id="HBHQ01026045">
    <property type="protein sequence ID" value="CAD9825775.1"/>
    <property type="molecule type" value="Transcribed_RNA"/>
</dbReference>
<dbReference type="InterPro" id="IPR039633">
    <property type="entry name" value="PAP"/>
</dbReference>
<evidence type="ECO:0000256" key="2">
    <source>
        <dbReference type="SAM" id="SignalP"/>
    </source>
</evidence>
<feature type="chain" id="PRO_5036191702" description="Plastid lipid-associated protein/fibrillin conserved domain-containing protein" evidence="2">
    <location>
        <begin position="22"/>
        <end position="610"/>
    </location>
</feature>
<dbReference type="InterPro" id="IPR011992">
    <property type="entry name" value="EF-hand-dom_pair"/>
</dbReference>
<reference evidence="4" key="1">
    <citation type="submission" date="2021-01" db="EMBL/GenBank/DDBJ databases">
        <authorList>
            <person name="Corre E."/>
            <person name="Pelletier E."/>
            <person name="Niang G."/>
            <person name="Scheremetjew M."/>
            <person name="Finn R."/>
            <person name="Kale V."/>
            <person name="Holt S."/>
            <person name="Cochrane G."/>
            <person name="Meng A."/>
            <person name="Brown T."/>
            <person name="Cohen L."/>
        </authorList>
    </citation>
    <scope>NUCLEOTIDE SEQUENCE</scope>
    <source>
        <strain evidence="4">CCMP2084</strain>
    </source>
</reference>
<sequence>MSLNSIIVTISIALLACLSHAFVIGPRTMGTSRRSVPVSFMGKDTISNDRWSCQSTRSLIQMSSSESNIGGEIEYVKADDGEALQALFAKQCDSNGLMTKEKLRAVPAIADLLDVGDILSEELDDIWDAAPKFPDIEADAKMDERIDVDGFVQIYRDIDDLFEQGEAAETAPAATSPSSKEGSSTGDDKEASKEVGNIEDDEDELENAFANICDSSKLVSREALREWEEIRQLLEEGMLGEDEFDEMWKGAPKSPGSPEQLDVDGFLSFNVALDELFVFDEEGEDGLEGENNIGDDDVPVVQKKEVLGMVVGDDLPPGVIFADLAGGDLMVGMKELARWKELQGMLLDGELQPTEFQSIFDGIKKAPGTTNKLDEDGFIALYEALDALFEEFDEEEELEAERKKNKQYLVSLLSAINSDEDRLPIGLETTDTENEEVVKAVVALETAPTNKIITSRGTIKAEELAGTWELLYQSSSSMVFNQGLTGVGKNLPRTKFSRLLQKLEKTKYSSDVDFIETWDVGIGEDNSFDVTVTGDWELRDSISLFTGEPSLVLKVVAERVKYGVTDQQAEYWKSLGPMLSLDMTYLDDDLRIMRGNTSKSSIFVLRRFTE</sequence>
<feature type="region of interest" description="Disordered" evidence="1">
    <location>
        <begin position="168"/>
        <end position="202"/>
    </location>
</feature>
<evidence type="ECO:0008006" key="5">
    <source>
        <dbReference type="Google" id="ProtNLM"/>
    </source>
</evidence>
<evidence type="ECO:0000313" key="3">
    <source>
        <dbReference type="EMBL" id="CAD9825765.1"/>
    </source>
</evidence>